<dbReference type="Gene3D" id="1.10.10.10">
    <property type="entry name" value="Winged helix-like DNA-binding domain superfamily/Winged helix DNA-binding domain"/>
    <property type="match status" value="1"/>
</dbReference>
<comment type="caution">
    <text evidence="4">The sequence shown here is derived from an EMBL/GenBank/DDBJ whole genome shotgun (WGS) entry which is preliminary data.</text>
</comment>
<accession>A0ABU8FA27</accession>
<dbReference type="Gene3D" id="3.40.50.1360">
    <property type="match status" value="1"/>
</dbReference>
<dbReference type="InterPro" id="IPR036388">
    <property type="entry name" value="WH-like_DNA-bd_sf"/>
</dbReference>
<organism evidence="4 5">
    <name type="scientific">Psychrobacillus mangrovi</name>
    <dbReference type="NCBI Taxonomy" id="3117745"/>
    <lineage>
        <taxon>Bacteria</taxon>
        <taxon>Bacillati</taxon>
        <taxon>Bacillota</taxon>
        <taxon>Bacilli</taxon>
        <taxon>Bacillales</taxon>
        <taxon>Bacillaceae</taxon>
        <taxon>Psychrobacillus</taxon>
    </lineage>
</organism>
<dbReference type="PANTHER" id="PTHR30363">
    <property type="entry name" value="HTH-TYPE TRANSCRIPTIONAL REGULATOR SRLR-RELATED"/>
    <property type="match status" value="1"/>
</dbReference>
<dbReference type="GO" id="GO:0003677">
    <property type="term" value="F:DNA binding"/>
    <property type="evidence" value="ECO:0007669"/>
    <property type="project" value="UniProtKB-KW"/>
</dbReference>
<dbReference type="InterPro" id="IPR036390">
    <property type="entry name" value="WH_DNA-bd_sf"/>
</dbReference>
<dbReference type="PRINTS" id="PR00037">
    <property type="entry name" value="HTHLACR"/>
</dbReference>
<dbReference type="PROSITE" id="PS51000">
    <property type="entry name" value="HTH_DEOR_2"/>
    <property type="match status" value="1"/>
</dbReference>
<keyword evidence="2" id="KW-0804">Transcription</keyword>
<proteinExistence type="predicted"/>
<dbReference type="EMBL" id="JBAWSY010000030">
    <property type="protein sequence ID" value="MEI4771858.1"/>
    <property type="molecule type" value="Genomic_DNA"/>
</dbReference>
<dbReference type="PANTHER" id="PTHR30363:SF51">
    <property type="entry name" value="HTH-TYPE TRANSCRIPTIONAL REPRESSOR GLCR"/>
    <property type="match status" value="1"/>
</dbReference>
<evidence type="ECO:0000259" key="3">
    <source>
        <dbReference type="PROSITE" id="PS51000"/>
    </source>
</evidence>
<dbReference type="RefSeq" id="WP_336499406.1">
    <property type="nucleotide sequence ID" value="NZ_JBAWSY010000030.1"/>
</dbReference>
<gene>
    <name evidence="4" type="ORF">WAX74_19840</name>
</gene>
<dbReference type="SUPFAM" id="SSF100950">
    <property type="entry name" value="NagB/RpiA/CoA transferase-like"/>
    <property type="match status" value="1"/>
</dbReference>
<dbReference type="InterPro" id="IPR050313">
    <property type="entry name" value="Carb_Metab_HTH_regulators"/>
</dbReference>
<name>A0ABU8FA27_9BACI</name>
<dbReference type="SMART" id="SM01134">
    <property type="entry name" value="DeoRC"/>
    <property type="match status" value="1"/>
</dbReference>
<dbReference type="Pfam" id="PF08220">
    <property type="entry name" value="HTH_DeoR"/>
    <property type="match status" value="1"/>
</dbReference>
<dbReference type="InterPro" id="IPR014036">
    <property type="entry name" value="DeoR-like_C"/>
</dbReference>
<feature type="domain" description="HTH deoR-type" evidence="3">
    <location>
        <begin position="3"/>
        <end position="58"/>
    </location>
</feature>
<dbReference type="SUPFAM" id="SSF46785">
    <property type="entry name" value="Winged helix' DNA-binding domain"/>
    <property type="match status" value="1"/>
</dbReference>
<evidence type="ECO:0000256" key="2">
    <source>
        <dbReference type="ARBA" id="ARBA00023163"/>
    </source>
</evidence>
<dbReference type="InterPro" id="IPR037171">
    <property type="entry name" value="NagB/RpiA_transferase-like"/>
</dbReference>
<keyword evidence="4" id="KW-0238">DNA-binding</keyword>
<evidence type="ECO:0000313" key="5">
    <source>
        <dbReference type="Proteomes" id="UP001364890"/>
    </source>
</evidence>
<reference evidence="4 5" key="1">
    <citation type="submission" date="2024-01" db="EMBL/GenBank/DDBJ databases">
        <title>Seven novel Bacillus-like species.</title>
        <authorList>
            <person name="Liu G."/>
        </authorList>
    </citation>
    <scope>NUCLEOTIDE SEQUENCE [LARGE SCALE GENOMIC DNA]</scope>
    <source>
        <strain evidence="4 5">FJAT-51614</strain>
    </source>
</reference>
<dbReference type="Proteomes" id="UP001364890">
    <property type="component" value="Unassembled WGS sequence"/>
</dbReference>
<dbReference type="Pfam" id="PF00455">
    <property type="entry name" value="DeoRC"/>
    <property type="match status" value="1"/>
</dbReference>
<evidence type="ECO:0000256" key="1">
    <source>
        <dbReference type="ARBA" id="ARBA00023015"/>
    </source>
</evidence>
<dbReference type="InterPro" id="IPR001034">
    <property type="entry name" value="DeoR_HTH"/>
</dbReference>
<keyword evidence="5" id="KW-1185">Reference proteome</keyword>
<protein>
    <submittedName>
        <fullName evidence="4">DeoR/GlpR family DNA-binding transcription regulator</fullName>
    </submittedName>
</protein>
<keyword evidence="1" id="KW-0805">Transcription regulation</keyword>
<evidence type="ECO:0000313" key="4">
    <source>
        <dbReference type="EMBL" id="MEI4771858.1"/>
    </source>
</evidence>
<dbReference type="SMART" id="SM00420">
    <property type="entry name" value="HTH_DEOR"/>
    <property type="match status" value="1"/>
</dbReference>
<sequence length="253" mass="28089">MFSEERRAQILEKLQREGRVIAKDLADEYNLSIDSIRRDLTIMEESGLLVRTHGGAIPTSPVTKRAQPPSNRYGEGSIYENAIARLAVTYIEENQTVFIGGASIHYVMLKYLPTNIPFTVVTNSVEIAYHLRTRENVQTYIIGGGMKSSGNITDALAIEFVRQFTIDLCFATAGGLSSKGLSTATPEVAIFHKIIYDNSRKLITLVEYYKFGVELFSSMYPVQKLGLVITDEETTDDKIDAIKAQGIPVIVAK</sequence>